<dbReference type="PROSITE" id="PS51253">
    <property type="entry name" value="HTH_CENPB"/>
    <property type="match status" value="1"/>
</dbReference>
<protein>
    <submittedName>
        <fullName evidence="5">HTH CenpB-type DNA-binding domain</fullName>
    </submittedName>
</protein>
<organism evidence="5 6">
    <name type="scientific">Lasallia pustulata</name>
    <dbReference type="NCBI Taxonomy" id="136370"/>
    <lineage>
        <taxon>Eukaryota</taxon>
        <taxon>Fungi</taxon>
        <taxon>Dikarya</taxon>
        <taxon>Ascomycota</taxon>
        <taxon>Pezizomycotina</taxon>
        <taxon>Lecanoromycetes</taxon>
        <taxon>OSLEUM clade</taxon>
        <taxon>Umbilicariomycetidae</taxon>
        <taxon>Umbilicariales</taxon>
        <taxon>Umbilicariaceae</taxon>
        <taxon>Lasallia</taxon>
    </lineage>
</organism>
<dbReference type="GO" id="GO:0003677">
    <property type="term" value="F:DNA binding"/>
    <property type="evidence" value="ECO:0007669"/>
    <property type="project" value="UniProtKB-KW"/>
</dbReference>
<dbReference type="EMBL" id="FWEW01000091">
    <property type="protein sequence ID" value="SLM33724.1"/>
    <property type="molecule type" value="Genomic_DNA"/>
</dbReference>
<dbReference type="Pfam" id="PF03221">
    <property type="entry name" value="HTH_Tnp_Tc5"/>
    <property type="match status" value="1"/>
</dbReference>
<evidence type="ECO:0000256" key="2">
    <source>
        <dbReference type="SAM" id="Coils"/>
    </source>
</evidence>
<keyword evidence="1 5" id="KW-0238">DNA-binding</keyword>
<evidence type="ECO:0000259" key="4">
    <source>
        <dbReference type="PROSITE" id="PS51253"/>
    </source>
</evidence>
<keyword evidence="6" id="KW-1185">Reference proteome</keyword>
<proteinExistence type="predicted"/>
<feature type="domain" description="HTH CENPB-type" evidence="4">
    <location>
        <begin position="53"/>
        <end position="123"/>
    </location>
</feature>
<feature type="region of interest" description="Disordered" evidence="3">
    <location>
        <begin position="124"/>
        <end position="155"/>
    </location>
</feature>
<name>A0A1W5CS59_9LECA</name>
<dbReference type="AlphaFoldDB" id="A0A1W5CS59"/>
<evidence type="ECO:0000313" key="5">
    <source>
        <dbReference type="EMBL" id="SLM33724.1"/>
    </source>
</evidence>
<accession>A0A1W5CS59</accession>
<evidence type="ECO:0000256" key="1">
    <source>
        <dbReference type="ARBA" id="ARBA00023125"/>
    </source>
</evidence>
<reference evidence="6" key="1">
    <citation type="submission" date="2017-03" db="EMBL/GenBank/DDBJ databases">
        <authorList>
            <person name="Sharma R."/>
            <person name="Thines M."/>
        </authorList>
    </citation>
    <scope>NUCLEOTIDE SEQUENCE [LARGE SCALE GENOMIC DNA]</scope>
</reference>
<feature type="coiled-coil region" evidence="2">
    <location>
        <begin position="252"/>
        <end position="279"/>
    </location>
</feature>
<dbReference type="InterPro" id="IPR006600">
    <property type="entry name" value="HTH_CenpB_DNA-bd_dom"/>
</dbReference>
<evidence type="ECO:0000256" key="3">
    <source>
        <dbReference type="SAM" id="MobiDB-lite"/>
    </source>
</evidence>
<dbReference type="Proteomes" id="UP000192927">
    <property type="component" value="Unassembled WGS sequence"/>
</dbReference>
<sequence>MSDVYDASELRVEEAIEAFNNGQFPSAAAAAKAHDIEPRRLQRRLKGQASRSTRQPTCMALTVSQEKAICKYIEGLDQINMSPTIGMLKGAAEYLLQKSGSTRTVSQMWPVRFLERHPQYLKRKQKPLAVNRKQSHSSKFQATQPMDRPVTPPPPSEIFAQTPSTTRELIQHGGELSKTLKKLPLANERLQLQVNQFIRGSIASVHSLQLSERDLLAIREEANVKASRKKLGGRVAQKSGVITVKDVRAKTMTREQDDVVKARRALARAEDKVTREQEAIEKKWTKAWKAIGKELRVVFKTYKKSLKEEQIVWRSIHVEVVGRAGLTTLRR</sequence>
<evidence type="ECO:0000313" key="6">
    <source>
        <dbReference type="Proteomes" id="UP000192927"/>
    </source>
</evidence>
<keyword evidence="2" id="KW-0175">Coiled coil</keyword>